<dbReference type="Gene3D" id="1.25.40.10">
    <property type="entry name" value="Tetratricopeptide repeat domain"/>
    <property type="match status" value="3"/>
</dbReference>
<feature type="region of interest" description="Disordered" evidence="1">
    <location>
        <begin position="262"/>
        <end position="284"/>
    </location>
</feature>
<sequence length="987" mass="107048">MTAVVRPVANIWALCRDGDTFLETGDLGKATALYMSAFRAHAASTVSHMRTLNSGLGGVIATLEGWLHGSSENQPPDALNKGLAAVFLSTLCPNNLSATIFKMESLLQSGGHVCEEIFERCTALLEGKHACGTTQMMLELTRALACLFSGSHTIRGLKLYLNVYQRDKSETVRLVRSRQPQHIPKIVKAFTDRVLHTHRFLNKNEKECTARTEDKLEDEACSMAMEFLLALSPSSREVQELKAVRLFMTGRFGESAQAYNSLLELPPPDTPDGRSDKSLPDAPEGRAALLTGRAAANLSAGGRSVEACSDLGEAFQTHPATARLYFQKLFADRGMGTAARGLLRQQAETGLSGFKDRVLVRSDLRSTDGVQFLDPAIAQLRTLCHLEHDGGGRELRVRLAECLLLRGEHREALSICSQLAASQGQQSYQNTVQVLRGFARFLCDDHKGALEDFQAVIEHSAPHPPSCVRALCGRGLLRMMSGSHYLTAVDYVTASGLQPQETALAVRCLVPWNCRGLLVTVLLEQGRVMLEGAGQQEAQHRAARRGWTSGPGSRCPVSARPHGGGLPPTAFCWARWPSGTDPGSPQPAAAAQRFPVRHQSGVFKPPSDSRRFKAGNLQTTSMSDPQLLKKLIHCGDTSCLMALLAVATSRDRALLQAHCHSAAKRILEASPDEGALREAVAYLSIAIMASGGEAVESLLERARCYALLGQQKTAIFDFSAILKDHPEHVQALCGRSFTYLMLNQQQVFGQEPRDAAAQARVGVVEAARHSYGAAARRLSRLAEKDAPTLDWVLTLIPPSQRNAVALAAAQEASSLSSAGQRTQAVSLLTVAVQAADSNRLQYLRQRAACLAQAGSHPLAVADLDAVIRSHSGSLPACPDELGVWVDDLCQRGSSLVFCSREPAALEDFSRALEAHRNRALRCIDAGLGRARLAECYLRGALQHYREQQLGKAWTFVECGLLVDSENVELRRLRSKVKREAAASCSVS</sequence>
<feature type="region of interest" description="Disordered" evidence="1">
    <location>
        <begin position="538"/>
        <end position="562"/>
    </location>
</feature>
<dbReference type="AlphaFoldDB" id="Q4SYE7"/>
<dbReference type="InterPro" id="IPR011990">
    <property type="entry name" value="TPR-like_helical_dom_sf"/>
</dbReference>
<evidence type="ECO:0000256" key="1">
    <source>
        <dbReference type="SAM" id="MobiDB-lite"/>
    </source>
</evidence>
<comment type="caution">
    <text evidence="2">The sequence shown here is derived from an EMBL/GenBank/DDBJ whole genome shotgun (WGS) entry which is preliminary data.</text>
</comment>
<evidence type="ECO:0000313" key="2">
    <source>
        <dbReference type="EMBL" id="CAF94335.1"/>
    </source>
</evidence>
<proteinExistence type="predicted"/>
<reference evidence="2" key="2">
    <citation type="submission" date="2004-02" db="EMBL/GenBank/DDBJ databases">
        <authorList>
            <consortium name="Genoscope"/>
            <consortium name="Whitehead Institute Centre for Genome Research"/>
        </authorList>
    </citation>
    <scope>NUCLEOTIDE SEQUENCE</scope>
</reference>
<dbReference type="InterPro" id="IPR019734">
    <property type="entry name" value="TPR_rpt"/>
</dbReference>
<accession>Q4SYE7</accession>
<dbReference type="OrthoDB" id="5971337at2759"/>
<name>Q4SYE7_TETNG</name>
<dbReference type="SMART" id="SM00028">
    <property type="entry name" value="TPR"/>
    <property type="match status" value="7"/>
</dbReference>
<protein>
    <submittedName>
        <fullName evidence="2">(spotted green pufferfish) hypothetical protein</fullName>
    </submittedName>
</protein>
<gene>
    <name evidence="2" type="ORF">GSTENG00010368001</name>
</gene>
<organism evidence="2">
    <name type="scientific">Tetraodon nigroviridis</name>
    <name type="common">Spotted green pufferfish</name>
    <name type="synonym">Chelonodon nigroviridis</name>
    <dbReference type="NCBI Taxonomy" id="99883"/>
    <lineage>
        <taxon>Eukaryota</taxon>
        <taxon>Metazoa</taxon>
        <taxon>Chordata</taxon>
        <taxon>Craniata</taxon>
        <taxon>Vertebrata</taxon>
        <taxon>Euteleostomi</taxon>
        <taxon>Actinopterygii</taxon>
        <taxon>Neopterygii</taxon>
        <taxon>Teleostei</taxon>
        <taxon>Neoteleostei</taxon>
        <taxon>Acanthomorphata</taxon>
        <taxon>Eupercaria</taxon>
        <taxon>Tetraodontiformes</taxon>
        <taxon>Tetradontoidea</taxon>
        <taxon>Tetraodontidae</taxon>
        <taxon>Tetraodon</taxon>
    </lineage>
</organism>
<dbReference type="KEGG" id="tng:GSTEN00010368G001"/>
<dbReference type="PANTHER" id="PTHR44874:SF1">
    <property type="entry name" value="TETRATRICOPEPTIDE REPEAT PROTEIN 34"/>
    <property type="match status" value="1"/>
</dbReference>
<dbReference type="InterPro" id="IPR042161">
    <property type="entry name" value="TTC34"/>
</dbReference>
<reference evidence="2" key="1">
    <citation type="journal article" date="2004" name="Nature">
        <title>Genome duplication in the teleost fish Tetraodon nigroviridis reveals the early vertebrate proto-karyotype.</title>
        <authorList>
            <person name="Jaillon O."/>
            <person name="Aury J.-M."/>
            <person name="Brunet F."/>
            <person name="Petit J.-L."/>
            <person name="Stange-Thomann N."/>
            <person name="Mauceli E."/>
            <person name="Bouneau L."/>
            <person name="Fischer C."/>
            <person name="Ozouf-Costaz C."/>
            <person name="Bernot A."/>
            <person name="Nicaud S."/>
            <person name="Jaffe D."/>
            <person name="Fisher S."/>
            <person name="Lutfalla G."/>
            <person name="Dossat C."/>
            <person name="Segurens B."/>
            <person name="Dasilva C."/>
            <person name="Salanoubat M."/>
            <person name="Levy M."/>
            <person name="Boudet N."/>
            <person name="Castellano S."/>
            <person name="Anthouard V."/>
            <person name="Jubin C."/>
            <person name="Castelli V."/>
            <person name="Katinka M."/>
            <person name="Vacherie B."/>
            <person name="Biemont C."/>
            <person name="Skalli Z."/>
            <person name="Cattolico L."/>
            <person name="Poulain J."/>
            <person name="De Berardinis V."/>
            <person name="Cruaud C."/>
            <person name="Duprat S."/>
            <person name="Brottier P."/>
            <person name="Coutanceau J.-P."/>
            <person name="Gouzy J."/>
            <person name="Parra G."/>
            <person name="Lardier G."/>
            <person name="Chapple C."/>
            <person name="McKernan K.J."/>
            <person name="McEwan P."/>
            <person name="Bosak S."/>
            <person name="Kellis M."/>
            <person name="Volff J.-N."/>
            <person name="Guigo R."/>
            <person name="Zody M.C."/>
            <person name="Mesirov J."/>
            <person name="Lindblad-Toh K."/>
            <person name="Birren B."/>
            <person name="Nusbaum C."/>
            <person name="Kahn D."/>
            <person name="Robinson-Rechavi M."/>
            <person name="Laudet V."/>
            <person name="Schachter V."/>
            <person name="Quetier F."/>
            <person name="Saurin W."/>
            <person name="Scarpelli C."/>
            <person name="Wincker P."/>
            <person name="Lander E.S."/>
            <person name="Weissenbach J."/>
            <person name="Roest Crollius H."/>
        </authorList>
    </citation>
    <scope>NUCLEOTIDE SEQUENCE [LARGE SCALE GENOMIC DNA]</scope>
</reference>
<dbReference type="PANTHER" id="PTHR44874">
    <property type="entry name" value="TETRATRICOPEPTIDE REPEAT PROTEIN 34"/>
    <property type="match status" value="1"/>
</dbReference>
<dbReference type="EMBL" id="CAAE01012081">
    <property type="protein sequence ID" value="CAF94335.1"/>
    <property type="molecule type" value="Genomic_DNA"/>
</dbReference>
<dbReference type="SUPFAM" id="SSF48452">
    <property type="entry name" value="TPR-like"/>
    <property type="match status" value="3"/>
</dbReference>